<dbReference type="GeneID" id="25314958"/>
<comment type="similarity">
    <text evidence="2">Belongs to the EMC1 family.</text>
</comment>
<keyword evidence="16" id="KW-1185">Reference proteome</keyword>
<evidence type="ECO:0000256" key="11">
    <source>
        <dbReference type="SAM" id="Phobius"/>
    </source>
</evidence>
<dbReference type="GO" id="GO:0034975">
    <property type="term" value="P:protein folding in endoplasmic reticulum"/>
    <property type="evidence" value="ECO:0007669"/>
    <property type="project" value="TreeGrafter"/>
</dbReference>
<sequence length="953" mass="103250">MWFRAAVLLLTSCVPSSLAIFADEVNHIDFHHALLGVPSPQTTFFHRPSASSNASLLYTLSEKLVLGAVNPKDGSIVWRQNLGRWSSLDQGAEGFLRSNDGETTVVSAAGDLVASWDALDGKLAWKSRFDDGPVKDLELLELQDGSAGSDARDVITLFGDKTGIVRRLDGLSGKAKWEYKDDRFDRPPGDLPFQVSSSPTEVFYISLQSVPRKGYKIKITVLDPQSGRQTKQHILSSENEVSSPESILFVGANTASPLIVWGDKSQKLLKINIVGSKQVHTVNIENNGGEDIQKIEVQAPQGLNSPPHFLVHYETDSSSWAEVYHTDLKSSTISKAYQLPRLSEKSVFATSHRAANVYFTRITDSEITVVSSASDGVLGRWPHKKRAVDTALHAAAEVVSKGDSAAVRFAYVLDSGDWVLVRNGETEWTRHEILAGAVAAAWAEPTSSEDLVHELEIEGHESVLSAYIHRVKRHARDLQRLPAWLRELPKRFFSSFLTPEVSNLDSFGLAKLVIVATESGQVLAIDTGKHGSVAWNVKAVETKNWNVKAIIAQSGSATIYAEDGSSVSLNITSGEILAKRAPTSKIKSIAIIPDGPAPATVGIGEDGTPLEPLAGSGYLVTLSDDGRVLGWILGDNKSPVWQFLPPRGERVIHATSRPAHDPVASIGKVLGNRSVLYKYLNPNLALVTTVGENTATFYLLDGISGKVLHSSVQTGVDTTQPITAVISENWFAYSLWADVTDTAESKGYQLVISELYESPHPNDRGPLGSASNYSSLHGADAPPRPYVVSQSFIIPEPISHMAVTQTRQGITTRQLLCTLPASNAIIGIPRPVLDARRPVGRDPTPAEVEEGLFKYNPFLEFDGKWYLTHSRDVADIRAVISSPTLLESTSLVFAFGGDVFGTRVTPSQAFDILGRGFSKFQLVVTVVALAVGVAILAPMIIPVLKASWGSTAE</sequence>
<dbReference type="InterPro" id="IPR011678">
    <property type="entry name" value="EMC1_C"/>
</dbReference>
<dbReference type="EMBL" id="LASV01000103">
    <property type="protein sequence ID" value="KKA23353.1"/>
    <property type="molecule type" value="Genomic_DNA"/>
</dbReference>
<organism evidence="15 16">
    <name type="scientific">Rasamsonia emersonii (strain ATCC 16479 / CBS 393.64 / IMI 116815)</name>
    <dbReference type="NCBI Taxonomy" id="1408163"/>
    <lineage>
        <taxon>Eukaryota</taxon>
        <taxon>Fungi</taxon>
        <taxon>Dikarya</taxon>
        <taxon>Ascomycota</taxon>
        <taxon>Pezizomycotina</taxon>
        <taxon>Eurotiomycetes</taxon>
        <taxon>Eurotiomycetidae</taxon>
        <taxon>Eurotiales</taxon>
        <taxon>Trichocomaceae</taxon>
        <taxon>Rasamsonia</taxon>
    </lineage>
</organism>
<keyword evidence="10" id="KW-0325">Glycoprotein</keyword>
<protein>
    <recommendedName>
        <fullName evidence="4">ER membrane protein complex subunit 1</fullName>
    </recommendedName>
</protein>
<evidence type="ECO:0000256" key="4">
    <source>
        <dbReference type="ARBA" id="ARBA00020824"/>
    </source>
</evidence>
<dbReference type="Proteomes" id="UP000053958">
    <property type="component" value="Unassembled WGS sequence"/>
</dbReference>
<dbReference type="RefSeq" id="XP_013329965.1">
    <property type="nucleotide sequence ID" value="XM_013474511.1"/>
</dbReference>
<evidence type="ECO:0000256" key="8">
    <source>
        <dbReference type="ARBA" id="ARBA00022989"/>
    </source>
</evidence>
<comment type="subunit">
    <text evidence="3">Component of the ER membrane protein complex (EMC).</text>
</comment>
<evidence type="ECO:0000256" key="6">
    <source>
        <dbReference type="ARBA" id="ARBA00022729"/>
    </source>
</evidence>
<evidence type="ECO:0000256" key="9">
    <source>
        <dbReference type="ARBA" id="ARBA00023136"/>
    </source>
</evidence>
<dbReference type="InterPro" id="IPR058545">
    <property type="entry name" value="Beta-prop_EMC1_1st"/>
</dbReference>
<evidence type="ECO:0000256" key="1">
    <source>
        <dbReference type="ARBA" id="ARBA00004115"/>
    </source>
</evidence>
<evidence type="ECO:0000256" key="2">
    <source>
        <dbReference type="ARBA" id="ARBA00007904"/>
    </source>
</evidence>
<evidence type="ECO:0000256" key="12">
    <source>
        <dbReference type="SAM" id="SignalP"/>
    </source>
</evidence>
<dbReference type="GO" id="GO:0072546">
    <property type="term" value="C:EMC complex"/>
    <property type="evidence" value="ECO:0007669"/>
    <property type="project" value="InterPro"/>
</dbReference>
<feature type="domain" description="EMC1 first beta-propeller" evidence="14">
    <location>
        <begin position="19"/>
        <end position="432"/>
    </location>
</feature>
<gene>
    <name evidence="15" type="ORF">T310_2607</name>
</gene>
<dbReference type="InterPro" id="IPR026895">
    <property type="entry name" value="EMC1"/>
</dbReference>
<proteinExistence type="inferred from homology"/>
<dbReference type="Pfam" id="PF07774">
    <property type="entry name" value="EMC1_C"/>
    <property type="match status" value="1"/>
</dbReference>
<dbReference type="OrthoDB" id="28092at2759"/>
<keyword evidence="6 12" id="KW-0732">Signal</keyword>
<evidence type="ECO:0000313" key="15">
    <source>
        <dbReference type="EMBL" id="KKA23353.1"/>
    </source>
</evidence>
<evidence type="ECO:0000256" key="3">
    <source>
        <dbReference type="ARBA" id="ARBA00011276"/>
    </source>
</evidence>
<keyword evidence="5 11" id="KW-0812">Transmembrane</keyword>
<comment type="subcellular location">
    <subcellularLocation>
        <location evidence="1">Endoplasmic reticulum membrane</location>
        <topology evidence="1">Single-pass type I membrane protein</topology>
    </subcellularLocation>
</comment>
<dbReference type="SUPFAM" id="SSF50998">
    <property type="entry name" value="Quinoprotein alcohol dehydrogenase-like"/>
    <property type="match status" value="1"/>
</dbReference>
<dbReference type="Gene3D" id="2.130.10.10">
    <property type="entry name" value="YVTN repeat-like/Quinoprotein amine dehydrogenase"/>
    <property type="match status" value="1"/>
</dbReference>
<dbReference type="PANTHER" id="PTHR21573">
    <property type="entry name" value="ER MEMBRANE PROTEIN COMPLEX SUBUNIT 1"/>
    <property type="match status" value="1"/>
</dbReference>
<dbReference type="AlphaFoldDB" id="A0A0F4Z0G0"/>
<dbReference type="Pfam" id="PF25293">
    <property type="entry name" value="Beta-prop_EMC1_N"/>
    <property type="match status" value="1"/>
</dbReference>
<name>A0A0F4Z0G0_RASE3</name>
<dbReference type="InterPro" id="IPR011047">
    <property type="entry name" value="Quinoprotein_ADH-like_sf"/>
</dbReference>
<keyword evidence="8 11" id="KW-1133">Transmembrane helix</keyword>
<feature type="transmembrane region" description="Helical" evidence="11">
    <location>
        <begin position="922"/>
        <end position="944"/>
    </location>
</feature>
<dbReference type="SMART" id="SM00564">
    <property type="entry name" value="PQQ"/>
    <property type="match status" value="3"/>
</dbReference>
<dbReference type="PANTHER" id="PTHR21573:SF0">
    <property type="entry name" value="ER MEMBRANE PROTEIN COMPLEX SUBUNIT 1"/>
    <property type="match status" value="1"/>
</dbReference>
<feature type="domain" description="ER membrane protein complex subunit 1 C-terminal" evidence="13">
    <location>
        <begin position="727"/>
        <end position="940"/>
    </location>
</feature>
<feature type="chain" id="PRO_5002482181" description="ER membrane protein complex subunit 1" evidence="12">
    <location>
        <begin position="20"/>
        <end position="953"/>
    </location>
</feature>
<evidence type="ECO:0000259" key="14">
    <source>
        <dbReference type="Pfam" id="PF25293"/>
    </source>
</evidence>
<evidence type="ECO:0000313" key="16">
    <source>
        <dbReference type="Proteomes" id="UP000053958"/>
    </source>
</evidence>
<reference evidence="15 16" key="1">
    <citation type="submission" date="2015-04" db="EMBL/GenBank/DDBJ databases">
        <authorList>
            <person name="Heijne W.H."/>
            <person name="Fedorova N.D."/>
            <person name="Nierman W.C."/>
            <person name="Vollebregt A.W."/>
            <person name="Zhao Z."/>
            <person name="Wu L."/>
            <person name="Kumar M."/>
            <person name="Stam H."/>
            <person name="van den Berg M.A."/>
            <person name="Pel H.J."/>
        </authorList>
    </citation>
    <scope>NUCLEOTIDE SEQUENCE [LARGE SCALE GENOMIC DNA]</scope>
    <source>
        <strain evidence="15 16">CBS 393.64</strain>
    </source>
</reference>
<feature type="signal peptide" evidence="12">
    <location>
        <begin position="1"/>
        <end position="19"/>
    </location>
</feature>
<comment type="caution">
    <text evidence="15">The sequence shown here is derived from an EMBL/GenBank/DDBJ whole genome shotgun (WGS) entry which is preliminary data.</text>
</comment>
<dbReference type="InterPro" id="IPR018391">
    <property type="entry name" value="PQQ_b-propeller_rpt"/>
</dbReference>
<accession>A0A0F4Z0G0</accession>
<evidence type="ECO:0000259" key="13">
    <source>
        <dbReference type="Pfam" id="PF07774"/>
    </source>
</evidence>
<keyword evidence="7" id="KW-0256">Endoplasmic reticulum</keyword>
<keyword evidence="9 11" id="KW-0472">Membrane</keyword>
<evidence type="ECO:0000256" key="5">
    <source>
        <dbReference type="ARBA" id="ARBA00022692"/>
    </source>
</evidence>
<dbReference type="STRING" id="1408163.A0A0F4Z0G0"/>
<evidence type="ECO:0000256" key="7">
    <source>
        <dbReference type="ARBA" id="ARBA00022824"/>
    </source>
</evidence>
<evidence type="ECO:0000256" key="10">
    <source>
        <dbReference type="ARBA" id="ARBA00023180"/>
    </source>
</evidence>
<dbReference type="InterPro" id="IPR015943">
    <property type="entry name" value="WD40/YVTN_repeat-like_dom_sf"/>
</dbReference>